<comment type="catalytic activity">
    <reaction evidence="1 9">
        <text>1-(2-carboxyphenylamino)-1-deoxy-D-ribulose 5-phosphate + H(+) = (1S,2R)-1-C-(indol-3-yl)glycerol 3-phosphate + CO2 + H2O</text>
        <dbReference type="Rhea" id="RHEA:23476"/>
        <dbReference type="ChEBI" id="CHEBI:15377"/>
        <dbReference type="ChEBI" id="CHEBI:15378"/>
        <dbReference type="ChEBI" id="CHEBI:16526"/>
        <dbReference type="ChEBI" id="CHEBI:58613"/>
        <dbReference type="ChEBI" id="CHEBI:58866"/>
        <dbReference type="EC" id="4.1.1.48"/>
    </reaction>
</comment>
<dbReference type="GO" id="GO:0004640">
    <property type="term" value="F:phosphoribosylanthranilate isomerase activity"/>
    <property type="evidence" value="ECO:0007669"/>
    <property type="project" value="TreeGrafter"/>
</dbReference>
<evidence type="ECO:0000256" key="8">
    <source>
        <dbReference type="ARBA" id="ARBA00023239"/>
    </source>
</evidence>
<dbReference type="NCBIfam" id="NF001373">
    <property type="entry name" value="PRK00278.1-6"/>
    <property type="match status" value="1"/>
</dbReference>
<gene>
    <name evidence="9" type="primary">trpC</name>
    <name evidence="11" type="ORF">C7959_10296</name>
</gene>
<keyword evidence="7 9" id="KW-0057">Aromatic amino acid biosynthesis</keyword>
<keyword evidence="4 9" id="KW-0028">Amino-acid biosynthesis</keyword>
<dbReference type="STRING" id="926561.GCA_000379025_01981"/>
<evidence type="ECO:0000256" key="6">
    <source>
        <dbReference type="ARBA" id="ARBA00022822"/>
    </source>
</evidence>
<dbReference type="CDD" id="cd00331">
    <property type="entry name" value="IGPS"/>
    <property type="match status" value="1"/>
</dbReference>
<feature type="domain" description="Indole-3-glycerol phosphate synthase" evidence="10">
    <location>
        <begin position="3"/>
        <end position="254"/>
    </location>
</feature>
<dbReference type="InterPro" id="IPR013785">
    <property type="entry name" value="Aldolase_TIM"/>
</dbReference>
<reference evidence="11 12" key="1">
    <citation type="submission" date="2019-03" db="EMBL/GenBank/DDBJ databases">
        <title>Subsurface microbial communities from deep shales in Ohio and West Virginia, USA.</title>
        <authorList>
            <person name="Wrighton K."/>
        </authorList>
    </citation>
    <scope>NUCLEOTIDE SEQUENCE [LARGE SCALE GENOMIC DNA]</scope>
    <source>
        <strain evidence="11 12">MSL 6dP</strain>
    </source>
</reference>
<evidence type="ECO:0000313" key="12">
    <source>
        <dbReference type="Proteomes" id="UP000295832"/>
    </source>
</evidence>
<dbReference type="PANTHER" id="PTHR22854:SF2">
    <property type="entry name" value="INDOLE-3-GLYCEROL-PHOSPHATE SYNTHASE"/>
    <property type="match status" value="1"/>
</dbReference>
<evidence type="ECO:0000256" key="2">
    <source>
        <dbReference type="ARBA" id="ARBA00004696"/>
    </source>
</evidence>
<evidence type="ECO:0000313" key="11">
    <source>
        <dbReference type="EMBL" id="TDX58958.1"/>
    </source>
</evidence>
<dbReference type="UniPathway" id="UPA00035">
    <property type="reaction ID" value="UER00043"/>
</dbReference>
<keyword evidence="8 9" id="KW-0456">Lyase</keyword>
<dbReference type="Gene3D" id="3.20.20.70">
    <property type="entry name" value="Aldolase class I"/>
    <property type="match status" value="1"/>
</dbReference>
<comment type="similarity">
    <text evidence="3 9">Belongs to the TrpC family.</text>
</comment>
<dbReference type="NCBIfam" id="NF001377">
    <property type="entry name" value="PRK00278.2-4"/>
    <property type="match status" value="1"/>
</dbReference>
<dbReference type="AlphaFoldDB" id="A0A4R8HHS4"/>
<comment type="caution">
    <text evidence="11">The sequence shown here is derived from an EMBL/GenBank/DDBJ whole genome shotgun (WGS) entry which is preliminary data.</text>
</comment>
<name>A0A4R8HHS4_9FIRM</name>
<dbReference type="Pfam" id="PF00218">
    <property type="entry name" value="IGPS"/>
    <property type="match status" value="1"/>
</dbReference>
<dbReference type="EC" id="4.1.1.48" evidence="9"/>
<dbReference type="InterPro" id="IPR045186">
    <property type="entry name" value="Indole-3-glycerol_P_synth"/>
</dbReference>
<dbReference type="GO" id="GO:0000162">
    <property type="term" value="P:L-tryptophan biosynthetic process"/>
    <property type="evidence" value="ECO:0007669"/>
    <property type="project" value="UniProtKB-UniRule"/>
</dbReference>
<organism evidence="11 12">
    <name type="scientific">Orenia marismortui</name>
    <dbReference type="NCBI Taxonomy" id="46469"/>
    <lineage>
        <taxon>Bacteria</taxon>
        <taxon>Bacillati</taxon>
        <taxon>Bacillota</taxon>
        <taxon>Clostridia</taxon>
        <taxon>Halanaerobiales</taxon>
        <taxon>Halobacteroidaceae</taxon>
        <taxon>Orenia</taxon>
    </lineage>
</organism>
<evidence type="ECO:0000256" key="5">
    <source>
        <dbReference type="ARBA" id="ARBA00022793"/>
    </source>
</evidence>
<evidence type="ECO:0000256" key="7">
    <source>
        <dbReference type="ARBA" id="ARBA00023141"/>
    </source>
</evidence>
<dbReference type="EMBL" id="SOEG01000002">
    <property type="protein sequence ID" value="TDX58958.1"/>
    <property type="molecule type" value="Genomic_DNA"/>
</dbReference>
<dbReference type="FunFam" id="3.20.20.70:FF:000024">
    <property type="entry name" value="Indole-3-glycerol phosphate synthase"/>
    <property type="match status" value="1"/>
</dbReference>
<sequence>MILDKIVNHKKVEVEKQKQEESLDDLKRIIKGRDNTKNFKAALKDQGMSLIAELKKASPSKGLIRDDFQVVEIAKEYEQAGARSLSVLTDYEFFRGSLNYLSEVREAVELPLLRKDFIIDPYQIYQARAYGADAILLIVAILSKEELAEYLSIADDLDLDVLVEVHSRKELNIALEIDTEIIGINNRNLKVFEVDLATTLGLQRLIPDDKVIVSESGIRNRNDIELLSEHRIDGVLVGESLMKSNNITAKVQELINS</sequence>
<dbReference type="GO" id="GO:0004425">
    <property type="term" value="F:indole-3-glycerol-phosphate synthase activity"/>
    <property type="evidence" value="ECO:0007669"/>
    <property type="project" value="UniProtKB-UniRule"/>
</dbReference>
<evidence type="ECO:0000259" key="10">
    <source>
        <dbReference type="Pfam" id="PF00218"/>
    </source>
</evidence>
<accession>A0A4R8HHS4</accession>
<keyword evidence="12" id="KW-1185">Reference proteome</keyword>
<dbReference type="PROSITE" id="PS00614">
    <property type="entry name" value="IGPS"/>
    <property type="match status" value="1"/>
</dbReference>
<dbReference type="PANTHER" id="PTHR22854">
    <property type="entry name" value="TRYPTOPHAN BIOSYNTHESIS PROTEIN"/>
    <property type="match status" value="1"/>
</dbReference>
<comment type="pathway">
    <text evidence="2 9">Amino-acid biosynthesis; L-tryptophan biosynthesis; L-tryptophan from chorismate: step 4/5.</text>
</comment>
<dbReference type="RefSeq" id="WP_134114552.1">
    <property type="nucleotide sequence ID" value="NZ_SOEG01000002.1"/>
</dbReference>
<dbReference type="HAMAP" id="MF_00134_B">
    <property type="entry name" value="IGPS_B"/>
    <property type="match status" value="1"/>
</dbReference>
<keyword evidence="5 9" id="KW-0210">Decarboxylase</keyword>
<evidence type="ECO:0000256" key="1">
    <source>
        <dbReference type="ARBA" id="ARBA00001633"/>
    </source>
</evidence>
<evidence type="ECO:0000256" key="4">
    <source>
        <dbReference type="ARBA" id="ARBA00022605"/>
    </source>
</evidence>
<dbReference type="InterPro" id="IPR011060">
    <property type="entry name" value="RibuloseP-bd_barrel"/>
</dbReference>
<evidence type="ECO:0000256" key="3">
    <source>
        <dbReference type="ARBA" id="ARBA00008737"/>
    </source>
</evidence>
<evidence type="ECO:0000256" key="9">
    <source>
        <dbReference type="HAMAP-Rule" id="MF_00134"/>
    </source>
</evidence>
<dbReference type="InterPro" id="IPR001468">
    <property type="entry name" value="Indole-3-GlycerolPSynthase_CS"/>
</dbReference>
<dbReference type="InterPro" id="IPR013798">
    <property type="entry name" value="Indole-3-glycerol_P_synth_dom"/>
</dbReference>
<dbReference type="Proteomes" id="UP000295832">
    <property type="component" value="Unassembled WGS sequence"/>
</dbReference>
<keyword evidence="6 9" id="KW-0822">Tryptophan biosynthesis</keyword>
<dbReference type="SUPFAM" id="SSF51366">
    <property type="entry name" value="Ribulose-phoshate binding barrel"/>
    <property type="match status" value="1"/>
</dbReference>
<protein>
    <recommendedName>
        <fullName evidence="9">Indole-3-glycerol phosphate synthase</fullName>
        <shortName evidence="9">IGPS</shortName>
        <ecNumber evidence="9">4.1.1.48</ecNumber>
    </recommendedName>
</protein>
<proteinExistence type="inferred from homology"/>